<dbReference type="Pfam" id="PF13193">
    <property type="entry name" value="AMP-binding_C"/>
    <property type="match status" value="1"/>
</dbReference>
<feature type="domain" description="AMP-dependent synthetase/ligase" evidence="1">
    <location>
        <begin position="8"/>
        <end position="359"/>
    </location>
</feature>
<dbReference type="InterPro" id="IPR050237">
    <property type="entry name" value="ATP-dep_AMP-bd_enzyme"/>
</dbReference>
<dbReference type="InterPro" id="IPR045851">
    <property type="entry name" value="AMP-bd_C_sf"/>
</dbReference>
<dbReference type="EMBL" id="CP063362">
    <property type="protein sequence ID" value="QRG09580.1"/>
    <property type="molecule type" value="Genomic_DNA"/>
</dbReference>
<dbReference type="PANTHER" id="PTHR43767:SF1">
    <property type="entry name" value="NONRIBOSOMAL PEPTIDE SYNTHASE PES1 (EUROFUNG)-RELATED"/>
    <property type="match status" value="1"/>
</dbReference>
<dbReference type="InterPro" id="IPR020845">
    <property type="entry name" value="AMP-binding_CS"/>
</dbReference>
<dbReference type="InterPro" id="IPR000873">
    <property type="entry name" value="AMP-dep_synth/lig_dom"/>
</dbReference>
<dbReference type="SUPFAM" id="SSF56801">
    <property type="entry name" value="Acetyl-CoA synthetase-like"/>
    <property type="match status" value="1"/>
</dbReference>
<dbReference type="InterPro" id="IPR042099">
    <property type="entry name" value="ANL_N_sf"/>
</dbReference>
<proteinExistence type="predicted"/>
<dbReference type="Pfam" id="PF00501">
    <property type="entry name" value="AMP-binding"/>
    <property type="match status" value="1"/>
</dbReference>
<dbReference type="PROSITE" id="PS00455">
    <property type="entry name" value="AMP_BINDING"/>
    <property type="match status" value="1"/>
</dbReference>
<dbReference type="InterPro" id="IPR025110">
    <property type="entry name" value="AMP-bd_C"/>
</dbReference>
<dbReference type="PANTHER" id="PTHR43767">
    <property type="entry name" value="LONG-CHAIN-FATTY-ACID--COA LIGASE"/>
    <property type="match status" value="1"/>
</dbReference>
<evidence type="ECO:0000259" key="1">
    <source>
        <dbReference type="Pfam" id="PF00501"/>
    </source>
</evidence>
<dbReference type="Proteomes" id="UP000596427">
    <property type="component" value="Chromosome"/>
</dbReference>
<feature type="domain" description="AMP-binding enzyme C-terminal" evidence="2">
    <location>
        <begin position="415"/>
        <end position="491"/>
    </location>
</feature>
<dbReference type="GO" id="GO:0016878">
    <property type="term" value="F:acid-thiol ligase activity"/>
    <property type="evidence" value="ECO:0007669"/>
    <property type="project" value="UniProtKB-ARBA"/>
</dbReference>
<name>A0A974SL71_9HYPH</name>
<gene>
    <name evidence="3" type="ORF">EZH22_10250</name>
</gene>
<keyword evidence="4" id="KW-1185">Reference proteome</keyword>
<evidence type="ECO:0000313" key="3">
    <source>
        <dbReference type="EMBL" id="QRG09580.1"/>
    </source>
</evidence>
<evidence type="ECO:0000313" key="4">
    <source>
        <dbReference type="Proteomes" id="UP000596427"/>
    </source>
</evidence>
<dbReference type="AlphaFoldDB" id="A0A974SL71"/>
<dbReference type="Gene3D" id="3.40.50.12780">
    <property type="entry name" value="N-terminal domain of ligase-like"/>
    <property type="match status" value="1"/>
</dbReference>
<accession>A0A974SL71</accession>
<sequence length="511" mass="56390">MDVRDAMRRAAEWHQNRTAVISGDRTLTFGEAWTRGIRLANGLLAMGLRPQDRIAVLEDNCVEAADFFLAAAIGNFVRVPLYKRNSPEAHAHMIGHTGCRAAVVSEAYAHELAHARDTLPGLDQVIVRDDGYEAWLAQQSDVDPDPVIDLDDLYIIRHSGGTTGLPKGMAFSHRQWMNMERDWILRLPPIEAGDACVHVAPISHGSGYLFIPVWMAGGYNVLAPKFDAPKVLKLLAQHGGYFFTVPTMVGDLVSARADARDLAFDGLKAMVIGGSPIMPSTALAAREIFGHRLHQMYGETEATPAAWMTPNEWFAEVPGSNPLLAAGKVMPFAYLEIRDEAGRRLPVGEVGVVTIKNDGQIEAIWNEPELTKQRLIDGWLVTGDVGRLDENGYLYLVDRKDDMIISGGFNIWPAELELAISTLPEVREVAVVRGPHERWGETPIAIVVLHDGELLTEEQVVDCCKERLGPLKRPTKVIFRGEPLPRTPVGKVQRKALREAFWAKEGALQGS</sequence>
<reference evidence="3 4" key="1">
    <citation type="submission" date="2020-10" db="EMBL/GenBank/DDBJ databases">
        <title>Degradation of 1,4-Dioxane by Xanthobacter sp. YN2, via a Novel Group-2 Soluble Di-Iron Monooxygenase.</title>
        <authorList>
            <person name="Ma F."/>
            <person name="Wang Y."/>
            <person name="Yang J."/>
            <person name="Guo H."/>
            <person name="Su D."/>
            <person name="Yu L."/>
        </authorList>
    </citation>
    <scope>NUCLEOTIDE SEQUENCE [LARGE SCALE GENOMIC DNA]</scope>
    <source>
        <strain evidence="3 4">YN2</strain>
    </source>
</reference>
<dbReference type="Gene3D" id="3.30.300.30">
    <property type="match status" value="1"/>
</dbReference>
<evidence type="ECO:0000259" key="2">
    <source>
        <dbReference type="Pfam" id="PF13193"/>
    </source>
</evidence>
<organism evidence="3 4">
    <name type="scientific">Xanthobacter dioxanivorans</name>
    <dbReference type="NCBI Taxonomy" id="2528964"/>
    <lineage>
        <taxon>Bacteria</taxon>
        <taxon>Pseudomonadati</taxon>
        <taxon>Pseudomonadota</taxon>
        <taxon>Alphaproteobacteria</taxon>
        <taxon>Hyphomicrobiales</taxon>
        <taxon>Xanthobacteraceae</taxon>
        <taxon>Xanthobacter</taxon>
    </lineage>
</organism>
<protein>
    <submittedName>
        <fullName evidence="3">AMP-binding protein</fullName>
    </submittedName>
</protein>
<dbReference type="KEGG" id="xdi:EZH22_10250"/>